<comment type="caution">
    <text evidence="2">The sequence shown here is derived from an EMBL/GenBank/DDBJ whole genome shotgun (WGS) entry which is preliminary data.</text>
</comment>
<evidence type="ECO:0000259" key="1">
    <source>
        <dbReference type="Pfam" id="PF03478"/>
    </source>
</evidence>
<dbReference type="Proteomes" id="UP000636709">
    <property type="component" value="Unassembled WGS sequence"/>
</dbReference>
<dbReference type="Pfam" id="PF03478">
    <property type="entry name" value="Beta-prop_KIB1-4"/>
    <property type="match status" value="1"/>
</dbReference>
<keyword evidence="3" id="KW-1185">Reference proteome</keyword>
<reference evidence="2" key="1">
    <citation type="submission" date="2020-07" db="EMBL/GenBank/DDBJ databases">
        <title>Genome sequence and genetic diversity analysis of an under-domesticated orphan crop, white fonio (Digitaria exilis).</title>
        <authorList>
            <person name="Bennetzen J.L."/>
            <person name="Chen S."/>
            <person name="Ma X."/>
            <person name="Wang X."/>
            <person name="Yssel A.E.J."/>
            <person name="Chaluvadi S.R."/>
            <person name="Johnson M."/>
            <person name="Gangashetty P."/>
            <person name="Hamidou F."/>
            <person name="Sanogo M.D."/>
            <person name="Zwaenepoel A."/>
            <person name="Wallace J."/>
            <person name="Van De Peer Y."/>
            <person name="Van Deynze A."/>
        </authorList>
    </citation>
    <scope>NUCLEOTIDE SEQUENCE</scope>
    <source>
        <tissue evidence="2">Leaves</tissue>
    </source>
</reference>
<sequence length="414" mass="45755">MALRPFRCCRIGAYGGGDAAWRAAAVVVGHPVGPGRPRAPPPPGLRGPRPLRRRVSAVARRGAAAPPAPTAAGPGRAGRHFYSFPYDKPFRFPGFGCADFKDAVCDRWLVFPLDDVCFLVDPFAGERVKLPCLSQVRLRPSNAASNPDIGSPYITWMSMLKETKRSLTFKKMVLCSPNLVAATFGDGSICQILMCQPGGSSWSVRAYDACMQYADMTFYQGKLYALHGGAEILFVVNISQDPRTGDPQVARIGQVINGDPDPSIRAWLPNTTMHMKKLYLVESCGALLMIRRKIFCRLVGAMVVSGQTIELQVLEADWEHSRWVKVATLGDDLMLFLGRSCSKVVRASQYGMSGDQIFFLDDVFENDEYSKYIIQGNTSVSVYDMRTGEISSTLPMVWKRKMVLATWLFPFGLK</sequence>
<dbReference type="InterPro" id="IPR005174">
    <property type="entry name" value="KIB1-4_b-propeller"/>
</dbReference>
<protein>
    <recommendedName>
        <fullName evidence="1">KIB1-4 beta-propeller domain-containing protein</fullName>
    </recommendedName>
</protein>
<evidence type="ECO:0000313" key="3">
    <source>
        <dbReference type="Proteomes" id="UP000636709"/>
    </source>
</evidence>
<gene>
    <name evidence="2" type="ORF">HU200_029818</name>
</gene>
<name>A0A835EUU8_9POAL</name>
<dbReference type="AlphaFoldDB" id="A0A835EUU8"/>
<feature type="domain" description="KIB1-4 beta-propeller" evidence="1">
    <location>
        <begin position="103"/>
        <end position="384"/>
    </location>
</feature>
<dbReference type="PANTHER" id="PTHR33110:SF71">
    <property type="entry name" value="F-BOX_KELCH-REPEAT PROTEIN"/>
    <property type="match status" value="1"/>
</dbReference>
<accession>A0A835EUU8</accession>
<dbReference type="EMBL" id="JACEFO010001754">
    <property type="protein sequence ID" value="KAF8710089.1"/>
    <property type="molecule type" value="Genomic_DNA"/>
</dbReference>
<dbReference type="OrthoDB" id="586335at2759"/>
<evidence type="ECO:0000313" key="2">
    <source>
        <dbReference type="EMBL" id="KAF8710089.1"/>
    </source>
</evidence>
<organism evidence="2 3">
    <name type="scientific">Digitaria exilis</name>
    <dbReference type="NCBI Taxonomy" id="1010633"/>
    <lineage>
        <taxon>Eukaryota</taxon>
        <taxon>Viridiplantae</taxon>
        <taxon>Streptophyta</taxon>
        <taxon>Embryophyta</taxon>
        <taxon>Tracheophyta</taxon>
        <taxon>Spermatophyta</taxon>
        <taxon>Magnoliopsida</taxon>
        <taxon>Liliopsida</taxon>
        <taxon>Poales</taxon>
        <taxon>Poaceae</taxon>
        <taxon>PACMAD clade</taxon>
        <taxon>Panicoideae</taxon>
        <taxon>Panicodae</taxon>
        <taxon>Paniceae</taxon>
        <taxon>Anthephorinae</taxon>
        <taxon>Digitaria</taxon>
    </lineage>
</organism>
<proteinExistence type="predicted"/>
<dbReference type="PANTHER" id="PTHR33110">
    <property type="entry name" value="F-BOX/KELCH-REPEAT PROTEIN-RELATED"/>
    <property type="match status" value="1"/>
</dbReference>